<dbReference type="Gene3D" id="1.20.144.10">
    <property type="entry name" value="Phosphatidic acid phosphatase type 2/haloperoxidase"/>
    <property type="match status" value="1"/>
</dbReference>
<proteinExistence type="predicted"/>
<keyword evidence="2" id="KW-1133">Transmembrane helix</keyword>
<feature type="transmembrane region" description="Helical" evidence="2">
    <location>
        <begin position="242"/>
        <end position="264"/>
    </location>
</feature>
<feature type="transmembrane region" description="Helical" evidence="2">
    <location>
        <begin position="146"/>
        <end position="166"/>
    </location>
</feature>
<evidence type="ECO:0000256" key="2">
    <source>
        <dbReference type="SAM" id="Phobius"/>
    </source>
</evidence>
<accession>A0A317PU55</accession>
<dbReference type="AlphaFoldDB" id="A0A317PU55"/>
<dbReference type="Pfam" id="PF01569">
    <property type="entry name" value="PAP2"/>
    <property type="match status" value="1"/>
</dbReference>
<feature type="domain" description="Phosphatidic acid phosphatase type 2/haloperoxidase" evidence="3">
    <location>
        <begin position="172"/>
        <end position="285"/>
    </location>
</feature>
<feature type="transmembrane region" description="Helical" evidence="2">
    <location>
        <begin position="270"/>
        <end position="291"/>
    </location>
</feature>
<dbReference type="CDD" id="cd03392">
    <property type="entry name" value="PAP2_like_2"/>
    <property type="match status" value="1"/>
</dbReference>
<comment type="caution">
    <text evidence="4">The sequence shown here is derived from an EMBL/GenBank/DDBJ whole genome shotgun (WGS) entry which is preliminary data.</text>
</comment>
<gene>
    <name evidence="4" type="ORF">DFR52_1011166</name>
</gene>
<feature type="transmembrane region" description="Helical" evidence="2">
    <location>
        <begin position="173"/>
        <end position="193"/>
    </location>
</feature>
<reference evidence="4 5" key="1">
    <citation type="submission" date="2018-05" db="EMBL/GenBank/DDBJ databases">
        <title>Genomic Encyclopedia of Type Strains, Phase IV (KMG-IV): sequencing the most valuable type-strain genomes for metagenomic binning, comparative biology and taxonomic classification.</title>
        <authorList>
            <person name="Goeker M."/>
        </authorList>
    </citation>
    <scope>NUCLEOTIDE SEQUENCE [LARGE SCALE GENOMIC DNA]</scope>
    <source>
        <strain evidence="4 5">DSM 16791</strain>
    </source>
</reference>
<dbReference type="EMBL" id="QGTR01000001">
    <property type="protein sequence ID" value="PWW04467.1"/>
    <property type="molecule type" value="Genomic_DNA"/>
</dbReference>
<dbReference type="InterPro" id="IPR036938">
    <property type="entry name" value="PAP2/HPO_sf"/>
</dbReference>
<keyword evidence="2" id="KW-0472">Membrane</keyword>
<evidence type="ECO:0000259" key="3">
    <source>
        <dbReference type="SMART" id="SM00014"/>
    </source>
</evidence>
<dbReference type="SUPFAM" id="SSF48317">
    <property type="entry name" value="Acid phosphatase/Vanadium-dependent haloperoxidase"/>
    <property type="match status" value="1"/>
</dbReference>
<dbReference type="PANTHER" id="PTHR14969:SF13">
    <property type="entry name" value="AT30094P"/>
    <property type="match status" value="1"/>
</dbReference>
<dbReference type="Proteomes" id="UP000246352">
    <property type="component" value="Unassembled WGS sequence"/>
</dbReference>
<keyword evidence="2" id="KW-0812">Transmembrane</keyword>
<name>A0A317PU55_9HYPH</name>
<protein>
    <submittedName>
        <fullName evidence="4">Undecaprenyl-diphosphatase</fullName>
    </submittedName>
</protein>
<feature type="transmembrane region" description="Helical" evidence="2">
    <location>
        <begin position="86"/>
        <end position="105"/>
    </location>
</feature>
<organism evidence="4 5">
    <name type="scientific">Hoeflea marina</name>
    <dbReference type="NCBI Taxonomy" id="274592"/>
    <lineage>
        <taxon>Bacteria</taxon>
        <taxon>Pseudomonadati</taxon>
        <taxon>Pseudomonadota</taxon>
        <taxon>Alphaproteobacteria</taxon>
        <taxon>Hyphomicrobiales</taxon>
        <taxon>Rhizobiaceae</taxon>
        <taxon>Hoeflea</taxon>
    </lineage>
</organism>
<evidence type="ECO:0000313" key="4">
    <source>
        <dbReference type="EMBL" id="PWW04467.1"/>
    </source>
</evidence>
<keyword evidence="5" id="KW-1185">Reference proteome</keyword>
<dbReference type="InterPro" id="IPR000326">
    <property type="entry name" value="PAP2/HPO"/>
</dbReference>
<evidence type="ECO:0000313" key="5">
    <source>
        <dbReference type="Proteomes" id="UP000246352"/>
    </source>
</evidence>
<sequence>MAGSGDGEGYGDREASGCHSEDRLTLQVLRFDLTEPKPRLDVCNRMTSSQPLPAQRRMVASASGQNRARPPRSRIDPLHRHPPVKAMWLAAAGGALMFAILAIAVQSGWTETFDRAILLSLRDSANPGDAWGPAWFEETMAELSALGGYPILVTVTVLALSVLVLVRHRSAAAFLLAALGGGAALSSGLKLIFERARPDLVDHMDRTFTSSFPSAHAMVSMLSYLTLASVAVRFVPRHSVRVFILCAAAALGLIIGASRVYLGVHWPSDVLAGWSLGVTWASLCWLTAHYLSRNADPEVFGHSSS</sequence>
<feature type="transmembrane region" description="Helical" evidence="2">
    <location>
        <begin position="213"/>
        <end position="235"/>
    </location>
</feature>
<dbReference type="PANTHER" id="PTHR14969">
    <property type="entry name" value="SPHINGOSINE-1-PHOSPHATE PHOSPHOHYDROLASE"/>
    <property type="match status" value="1"/>
</dbReference>
<dbReference type="SMART" id="SM00014">
    <property type="entry name" value="acidPPc"/>
    <property type="match status" value="1"/>
</dbReference>
<feature type="region of interest" description="Disordered" evidence="1">
    <location>
        <begin position="42"/>
        <end position="77"/>
    </location>
</feature>
<evidence type="ECO:0000256" key="1">
    <source>
        <dbReference type="SAM" id="MobiDB-lite"/>
    </source>
</evidence>